<dbReference type="Proteomes" id="UP000185478">
    <property type="component" value="Chromosome"/>
</dbReference>
<dbReference type="NCBIfam" id="NF005208">
    <property type="entry name" value="PRK06676.1"/>
    <property type="match status" value="1"/>
</dbReference>
<feature type="domain" description="S1 motif" evidence="8">
    <location>
        <begin position="292"/>
        <end position="361"/>
    </location>
</feature>
<dbReference type="PANTHER" id="PTHR10724:SF7">
    <property type="entry name" value="SMALL RIBOSOMAL SUBUNIT PROTEIN BS1C"/>
    <property type="match status" value="1"/>
</dbReference>
<dbReference type="InterPro" id="IPR035104">
    <property type="entry name" value="Ribosomal_protein_S1-like"/>
</dbReference>
<dbReference type="OrthoDB" id="9804077at2"/>
<evidence type="ECO:0000313" key="9">
    <source>
        <dbReference type="EMBL" id="APT84659.1"/>
    </source>
</evidence>
<accession>A0A1L7CFN9</accession>
<feature type="compositionally biased region" description="Low complexity" evidence="7">
    <location>
        <begin position="437"/>
        <end position="456"/>
    </location>
</feature>
<evidence type="ECO:0000256" key="1">
    <source>
        <dbReference type="ARBA" id="ARBA00006767"/>
    </source>
</evidence>
<dbReference type="PRINTS" id="PR00681">
    <property type="entry name" value="RIBOSOMALS1"/>
</dbReference>
<dbReference type="FunFam" id="2.40.50.140:FF:000035">
    <property type="entry name" value="30S ribosomal protein S1"/>
    <property type="match status" value="1"/>
</dbReference>
<comment type="similarity">
    <text evidence="1">Belongs to the bacterial ribosomal protein bS1 family.</text>
</comment>
<dbReference type="FunFam" id="2.40.50.140:FF:000031">
    <property type="entry name" value="30S ribosomal protein S1"/>
    <property type="match status" value="1"/>
</dbReference>
<dbReference type="NCBIfam" id="NF005911">
    <property type="entry name" value="PRK07899.1"/>
    <property type="match status" value="1"/>
</dbReference>
<reference evidence="9 10" key="1">
    <citation type="submission" date="2014-08" db="EMBL/GenBank/DDBJ databases">
        <title>Complete genome sequence of Corynebacterium aquilae S-613T(T) (=DSM 44791(T)), isolated from the choana of a healthy golden eagle.</title>
        <authorList>
            <person name="Ruckert C."/>
            <person name="Albersmeier A."/>
            <person name="Winkler A."/>
            <person name="Kalinowski J."/>
        </authorList>
    </citation>
    <scope>NUCLEOTIDE SEQUENCE [LARGE SCALE GENOMIC DNA]</scope>
    <source>
        <strain evidence="9 10">S-613</strain>
    </source>
</reference>
<keyword evidence="10" id="KW-1185">Reference proteome</keyword>
<dbReference type="PROSITE" id="PS50126">
    <property type="entry name" value="S1"/>
    <property type="match status" value="4"/>
</dbReference>
<evidence type="ECO:0000256" key="5">
    <source>
        <dbReference type="ARBA" id="ARBA00035293"/>
    </source>
</evidence>
<proteinExistence type="inferred from homology"/>
<evidence type="ECO:0000313" key="10">
    <source>
        <dbReference type="Proteomes" id="UP000185478"/>
    </source>
</evidence>
<evidence type="ECO:0000256" key="6">
    <source>
        <dbReference type="ARBA" id="ARBA00035517"/>
    </source>
</evidence>
<keyword evidence="4" id="KW-0687">Ribonucleoprotein</keyword>
<evidence type="ECO:0000256" key="7">
    <source>
        <dbReference type="SAM" id="MobiDB-lite"/>
    </source>
</evidence>
<organism evidence="9 10">
    <name type="scientific">Corynebacterium aquilae DSM 44791</name>
    <dbReference type="NCBI Taxonomy" id="1431546"/>
    <lineage>
        <taxon>Bacteria</taxon>
        <taxon>Bacillati</taxon>
        <taxon>Actinomycetota</taxon>
        <taxon>Actinomycetes</taxon>
        <taxon>Mycobacteriales</taxon>
        <taxon>Corynebacteriaceae</taxon>
        <taxon>Corynebacterium</taxon>
    </lineage>
</organism>
<sequence length="483" mass="53680">MPTNNVPQVAINDIGGPEEFLAAVEQSIKYFNDGDLVSGTVVKVDRDEVLLDIGYKTEGVIPSRELSIKHDVDPDEVVEVGDEIEALVLTKEDKEGRLILSKKRAQYERAWGTIEQLKENDEPVTGTVIEVVKGGLILDIGLRGFLPASLVEMRRVRDLDPYIGQEIEAKIIELDKNRNNVVLSRRAWLEQTQSEVRSEFLHQLQKGQVRKGTVSSIVNFGAFVDLGGVDGLVHVSELSWKHIDHPSEVVAVGDEVTVEVLDVDLDRERVSLSLKATMEDPWRVFARTHAVGQIVPGKVTKLVPFGAFVRVEEGIEGLVHISELAERHVEVPDQVVNVGEEAMVKVIDIDLERRRISLSLKQADEDYTEEFDPSKYGMADSYDEQGNYIFPEGFDPETNEWLEGFETQRAEWEARYAESERRHQLHTAQIEKHRAAAAEAADAGATNYSSESAGEAAAEETAEAGSLASDEQLAALREKLAGF</sequence>
<keyword evidence="3 9" id="KW-0689">Ribosomal protein</keyword>
<dbReference type="CDD" id="cd04465">
    <property type="entry name" value="S1_RPS1_repeat_ec2_hs2"/>
    <property type="match status" value="1"/>
</dbReference>
<dbReference type="GO" id="GO:0003735">
    <property type="term" value="F:structural constituent of ribosome"/>
    <property type="evidence" value="ECO:0007669"/>
    <property type="project" value="TreeGrafter"/>
</dbReference>
<dbReference type="CDD" id="cd05688">
    <property type="entry name" value="S1_RPS1_repeat_ec3"/>
    <property type="match status" value="1"/>
</dbReference>
<dbReference type="Gene3D" id="2.40.50.140">
    <property type="entry name" value="Nucleic acid-binding proteins"/>
    <property type="match status" value="4"/>
</dbReference>
<dbReference type="AlphaFoldDB" id="A0A1L7CFN9"/>
<evidence type="ECO:0000256" key="3">
    <source>
        <dbReference type="ARBA" id="ARBA00022980"/>
    </source>
</evidence>
<dbReference type="InterPro" id="IPR050437">
    <property type="entry name" value="Ribos_protein_bS1-like"/>
</dbReference>
<dbReference type="PANTHER" id="PTHR10724">
    <property type="entry name" value="30S RIBOSOMAL PROTEIN S1"/>
    <property type="match status" value="1"/>
</dbReference>
<dbReference type="STRING" id="1431546.CAQU_05780"/>
<feature type="domain" description="S1 motif" evidence="8">
    <location>
        <begin position="207"/>
        <end position="275"/>
    </location>
</feature>
<protein>
    <recommendedName>
        <fullName evidence="5">Small ribosomal subunit protein bS1</fullName>
    </recommendedName>
    <alternativeName>
        <fullName evidence="6">30S ribosomal protein S1</fullName>
    </alternativeName>
</protein>
<keyword evidence="2" id="KW-0694">RNA-binding</keyword>
<dbReference type="InterPro" id="IPR012340">
    <property type="entry name" value="NA-bd_OB-fold"/>
</dbReference>
<dbReference type="GO" id="GO:0022627">
    <property type="term" value="C:cytosolic small ribosomal subunit"/>
    <property type="evidence" value="ECO:0007669"/>
    <property type="project" value="TreeGrafter"/>
</dbReference>
<evidence type="ECO:0000259" key="8">
    <source>
        <dbReference type="PROSITE" id="PS50126"/>
    </source>
</evidence>
<evidence type="ECO:0000256" key="4">
    <source>
        <dbReference type="ARBA" id="ARBA00023274"/>
    </source>
</evidence>
<dbReference type="FunFam" id="2.40.50.140:FF:000039">
    <property type="entry name" value="30S ribosomal protein S1"/>
    <property type="match status" value="1"/>
</dbReference>
<name>A0A1L7CFN9_9CORY</name>
<dbReference type="GO" id="GO:0003729">
    <property type="term" value="F:mRNA binding"/>
    <property type="evidence" value="ECO:0007669"/>
    <property type="project" value="TreeGrafter"/>
</dbReference>
<dbReference type="KEGG" id="caqu:CAQU_05780"/>
<dbReference type="EMBL" id="CP009245">
    <property type="protein sequence ID" value="APT84659.1"/>
    <property type="molecule type" value="Genomic_DNA"/>
</dbReference>
<feature type="region of interest" description="Disordered" evidence="7">
    <location>
        <begin position="423"/>
        <end position="470"/>
    </location>
</feature>
<evidence type="ECO:0000256" key="2">
    <source>
        <dbReference type="ARBA" id="ARBA00022884"/>
    </source>
</evidence>
<dbReference type="RefSeq" id="WP_075725974.1">
    <property type="nucleotide sequence ID" value="NZ_CP009245.1"/>
</dbReference>
<dbReference type="CDD" id="cd05687">
    <property type="entry name" value="S1_RPS1_repeat_ec1_hs1"/>
    <property type="match status" value="1"/>
</dbReference>
<dbReference type="Pfam" id="PF00575">
    <property type="entry name" value="S1"/>
    <property type="match status" value="4"/>
</dbReference>
<dbReference type="InterPro" id="IPR003029">
    <property type="entry name" value="S1_domain"/>
</dbReference>
<dbReference type="GO" id="GO:0006412">
    <property type="term" value="P:translation"/>
    <property type="evidence" value="ECO:0007669"/>
    <property type="project" value="TreeGrafter"/>
</dbReference>
<gene>
    <name evidence="9" type="primary">rpsA</name>
    <name evidence="9" type="ORF">CAQU_05780</name>
</gene>
<feature type="domain" description="S1 motif" evidence="8">
    <location>
        <begin position="121"/>
        <end position="186"/>
    </location>
</feature>
<feature type="domain" description="S1 motif" evidence="8">
    <location>
        <begin position="34"/>
        <end position="103"/>
    </location>
</feature>
<dbReference type="SMART" id="SM00316">
    <property type="entry name" value="S1"/>
    <property type="match status" value="4"/>
</dbReference>
<dbReference type="SUPFAM" id="SSF50249">
    <property type="entry name" value="Nucleic acid-binding proteins"/>
    <property type="match status" value="4"/>
</dbReference>